<feature type="compositionally biased region" description="Basic residues" evidence="5">
    <location>
        <begin position="446"/>
        <end position="460"/>
    </location>
</feature>
<dbReference type="SUPFAM" id="SSF48452">
    <property type="entry name" value="TPR-like"/>
    <property type="match status" value="1"/>
</dbReference>
<evidence type="ECO:0000313" key="7">
    <source>
        <dbReference type="EMBL" id="QEH31895.1"/>
    </source>
</evidence>
<evidence type="ECO:0000259" key="6">
    <source>
        <dbReference type="PROSITE" id="PS50123"/>
    </source>
</evidence>
<keyword evidence="1 7" id="KW-0489">Methyltransferase</keyword>
<dbReference type="SUPFAM" id="SSF53335">
    <property type="entry name" value="S-adenosyl-L-methionine-dependent methyltransferases"/>
    <property type="match status" value="1"/>
</dbReference>
<feature type="repeat" description="TPR" evidence="4">
    <location>
        <begin position="390"/>
        <end position="423"/>
    </location>
</feature>
<dbReference type="GO" id="GO:0032259">
    <property type="term" value="P:methylation"/>
    <property type="evidence" value="ECO:0007669"/>
    <property type="project" value="UniProtKB-KW"/>
</dbReference>
<dbReference type="EMBL" id="CP042997">
    <property type="protein sequence ID" value="QEH31895.1"/>
    <property type="molecule type" value="Genomic_DNA"/>
</dbReference>
<organism evidence="7 8">
    <name type="scientific">Aquisphaera giovannonii</name>
    <dbReference type="NCBI Taxonomy" id="406548"/>
    <lineage>
        <taxon>Bacteria</taxon>
        <taxon>Pseudomonadati</taxon>
        <taxon>Planctomycetota</taxon>
        <taxon>Planctomycetia</taxon>
        <taxon>Isosphaerales</taxon>
        <taxon>Isosphaeraceae</taxon>
        <taxon>Aquisphaera</taxon>
    </lineage>
</organism>
<feature type="compositionally biased region" description="Pro residues" evidence="5">
    <location>
        <begin position="282"/>
        <end position="297"/>
    </location>
</feature>
<accession>A0A5B9VVS8</accession>
<dbReference type="RefSeq" id="WP_148590681.1">
    <property type="nucleotide sequence ID" value="NZ_CP042997.1"/>
</dbReference>
<dbReference type="Gene3D" id="1.25.40.10">
    <property type="entry name" value="Tetratricopeptide repeat domain"/>
    <property type="match status" value="1"/>
</dbReference>
<protein>
    <submittedName>
        <fullName evidence="7">Putative biofilm formation methyltransferase WspC</fullName>
        <ecNumber evidence="7">2.1.1.-</ecNumber>
    </submittedName>
</protein>
<evidence type="ECO:0000256" key="2">
    <source>
        <dbReference type="ARBA" id="ARBA00022679"/>
    </source>
</evidence>
<feature type="compositionally biased region" description="Basic and acidic residues" evidence="5">
    <location>
        <begin position="317"/>
        <end position="329"/>
    </location>
</feature>
<dbReference type="InterPro" id="IPR019734">
    <property type="entry name" value="TPR_rpt"/>
</dbReference>
<dbReference type="InterPro" id="IPR029063">
    <property type="entry name" value="SAM-dependent_MTases_sf"/>
</dbReference>
<feature type="compositionally biased region" description="Pro residues" evidence="5">
    <location>
        <begin position="335"/>
        <end position="351"/>
    </location>
</feature>
<dbReference type="AlphaFoldDB" id="A0A5B9VVS8"/>
<dbReference type="SUPFAM" id="SSF47757">
    <property type="entry name" value="Chemotaxis receptor methyltransferase CheR, N-terminal domain"/>
    <property type="match status" value="1"/>
</dbReference>
<feature type="region of interest" description="Disordered" evidence="5">
    <location>
        <begin position="441"/>
        <end position="460"/>
    </location>
</feature>
<dbReference type="KEGG" id="agv:OJF2_03620"/>
<dbReference type="PANTHER" id="PTHR24422">
    <property type="entry name" value="CHEMOTAXIS PROTEIN METHYLTRANSFERASE"/>
    <property type="match status" value="1"/>
</dbReference>
<feature type="region of interest" description="Disordered" evidence="5">
    <location>
        <begin position="275"/>
        <end position="353"/>
    </location>
</feature>
<dbReference type="Gene3D" id="3.40.50.150">
    <property type="entry name" value="Vaccinia Virus protein VP39"/>
    <property type="match status" value="1"/>
</dbReference>
<evidence type="ECO:0000256" key="5">
    <source>
        <dbReference type="SAM" id="MobiDB-lite"/>
    </source>
</evidence>
<dbReference type="InterPro" id="IPR000780">
    <property type="entry name" value="CheR_MeTrfase"/>
</dbReference>
<evidence type="ECO:0000256" key="4">
    <source>
        <dbReference type="PROSITE-ProRule" id="PRU00339"/>
    </source>
</evidence>
<keyword evidence="2 7" id="KW-0808">Transferase</keyword>
<dbReference type="InterPro" id="IPR022642">
    <property type="entry name" value="CheR_C"/>
</dbReference>
<proteinExistence type="predicted"/>
<dbReference type="PROSITE" id="PS50005">
    <property type="entry name" value="TPR"/>
    <property type="match status" value="1"/>
</dbReference>
<dbReference type="EC" id="2.1.1.-" evidence="7"/>
<dbReference type="InterPro" id="IPR050903">
    <property type="entry name" value="Bact_Chemotaxis_MeTrfase"/>
</dbReference>
<dbReference type="InterPro" id="IPR011990">
    <property type="entry name" value="TPR-like_helical_dom_sf"/>
</dbReference>
<dbReference type="GO" id="GO:0008757">
    <property type="term" value="F:S-adenosylmethionine-dependent methyltransferase activity"/>
    <property type="evidence" value="ECO:0007669"/>
    <property type="project" value="InterPro"/>
</dbReference>
<gene>
    <name evidence="7" type="primary">wspC</name>
    <name evidence="7" type="ORF">OJF2_03620</name>
</gene>
<evidence type="ECO:0000256" key="1">
    <source>
        <dbReference type="ARBA" id="ARBA00022603"/>
    </source>
</evidence>
<dbReference type="Proteomes" id="UP000324233">
    <property type="component" value="Chromosome"/>
</dbReference>
<keyword evidence="3" id="KW-0949">S-adenosyl-L-methionine</keyword>
<dbReference type="PROSITE" id="PS50123">
    <property type="entry name" value="CHER"/>
    <property type="match status" value="1"/>
</dbReference>
<keyword evidence="8" id="KW-1185">Reference proteome</keyword>
<dbReference type="Pfam" id="PF01739">
    <property type="entry name" value="CheR"/>
    <property type="match status" value="1"/>
</dbReference>
<sequence length="460" mass="49810">MTPPAAMGRIEALLAARIGLDTATVGANLVSRAVRQRMAERGVADADRYVELLERSEEEAQALVEVVVIPESWFFRDDAPFRLFREHARAGWVAQPGRAPLRAMSIPCAGGEEPYSLAIAMAEVGLPPERHRLDAVDVSLRRLDAAREGVYSANAFRGGDLAYRDRYFRRHPRGFEIDPALRGRVRFLGGSILDPALLKHEPPYDVIFCRNLLIYLGDAARAAAMATLDRLLAADGLLVIGHADRLGLAGRGPLFAPVGEPRAFAYRRALSLPAPSRAMPRLPSPPPTSRRPPPKASPHPTVVGGESRNPDLPLTKVELDGVPRPDTRARWIGPSSPPGPPTAPPAPPSPPAAEEVDSLLARATELANANRADEAIAACNEYLKGPRRSAAVYAMLGVLYQSIGNRRGAEDSFKKAAYLDPDHDEAHLALALIAERRGEKAEAAAHRRRAERARLKKGGA</sequence>
<dbReference type="PANTHER" id="PTHR24422:SF19">
    <property type="entry name" value="CHEMOTAXIS PROTEIN METHYLTRANSFERASE"/>
    <property type="match status" value="1"/>
</dbReference>
<name>A0A5B9VVS8_9BACT</name>
<evidence type="ECO:0000313" key="8">
    <source>
        <dbReference type="Proteomes" id="UP000324233"/>
    </source>
</evidence>
<dbReference type="SMART" id="SM00028">
    <property type="entry name" value="TPR"/>
    <property type="match status" value="1"/>
</dbReference>
<dbReference type="OrthoDB" id="288469at2"/>
<evidence type="ECO:0000256" key="3">
    <source>
        <dbReference type="ARBA" id="ARBA00022691"/>
    </source>
</evidence>
<dbReference type="PRINTS" id="PR00996">
    <property type="entry name" value="CHERMTFRASE"/>
</dbReference>
<keyword evidence="4" id="KW-0802">TPR repeat</keyword>
<feature type="domain" description="CheR-type methyltransferase" evidence="6">
    <location>
        <begin position="1"/>
        <end position="246"/>
    </location>
</feature>
<dbReference type="SMART" id="SM00138">
    <property type="entry name" value="MeTrc"/>
    <property type="match status" value="1"/>
</dbReference>
<reference evidence="7 8" key="1">
    <citation type="submission" date="2019-08" db="EMBL/GenBank/DDBJ databases">
        <title>Deep-cultivation of Planctomycetes and their phenomic and genomic characterization uncovers novel biology.</title>
        <authorList>
            <person name="Wiegand S."/>
            <person name="Jogler M."/>
            <person name="Boedeker C."/>
            <person name="Pinto D."/>
            <person name="Vollmers J."/>
            <person name="Rivas-Marin E."/>
            <person name="Kohn T."/>
            <person name="Peeters S.H."/>
            <person name="Heuer A."/>
            <person name="Rast P."/>
            <person name="Oberbeckmann S."/>
            <person name="Bunk B."/>
            <person name="Jeske O."/>
            <person name="Meyerdierks A."/>
            <person name="Storesund J.E."/>
            <person name="Kallscheuer N."/>
            <person name="Luecker S."/>
            <person name="Lage O.M."/>
            <person name="Pohl T."/>
            <person name="Merkel B.J."/>
            <person name="Hornburger P."/>
            <person name="Mueller R.-W."/>
            <person name="Bruemmer F."/>
            <person name="Labrenz M."/>
            <person name="Spormann A.M."/>
            <person name="Op den Camp H."/>
            <person name="Overmann J."/>
            <person name="Amann R."/>
            <person name="Jetten M.S.M."/>
            <person name="Mascher T."/>
            <person name="Medema M.H."/>
            <person name="Devos D.P."/>
            <person name="Kaster A.-K."/>
            <person name="Ovreas L."/>
            <person name="Rohde M."/>
            <person name="Galperin M.Y."/>
            <person name="Jogler C."/>
        </authorList>
    </citation>
    <scope>NUCLEOTIDE SEQUENCE [LARGE SCALE GENOMIC DNA]</scope>
    <source>
        <strain evidence="7 8">OJF2</strain>
    </source>
</reference>